<evidence type="ECO:0000313" key="2">
    <source>
        <dbReference type="Proteomes" id="UP000314294"/>
    </source>
</evidence>
<dbReference type="Proteomes" id="UP000314294">
    <property type="component" value="Unassembled WGS sequence"/>
</dbReference>
<accession>A0A4Z2HBP4</accession>
<proteinExistence type="predicted"/>
<protein>
    <submittedName>
        <fullName evidence="1">Uncharacterized protein</fullName>
    </submittedName>
</protein>
<comment type="caution">
    <text evidence="1">The sequence shown here is derived from an EMBL/GenBank/DDBJ whole genome shotgun (WGS) entry which is preliminary data.</text>
</comment>
<name>A0A4Z2HBP4_9TELE</name>
<dbReference type="AlphaFoldDB" id="A0A4Z2HBP4"/>
<sequence length="177" mass="19254">MPLRPCPVSGRARLHGSTGRRVLSHAVVLTARMSSYVTDYTSSSDRTQHHMPNGLVWVGSPGPSAVVSAQSNGHRWSGLLGRLRPSWQSGGFLAVRLDGPLKHRNHQLINIEVSGAPLLLGGGRKGRVTWEPPLSSFIISKLAVDSQDFKDDCDSIVADRGGEGLRQKDNQQDTERL</sequence>
<dbReference type="EMBL" id="SRLO01000277">
    <property type="protein sequence ID" value="TNN63288.1"/>
    <property type="molecule type" value="Genomic_DNA"/>
</dbReference>
<reference evidence="1 2" key="1">
    <citation type="submission" date="2019-03" db="EMBL/GenBank/DDBJ databases">
        <title>First draft genome of Liparis tanakae, snailfish: a comprehensive survey of snailfish specific genes.</title>
        <authorList>
            <person name="Kim W."/>
            <person name="Song I."/>
            <person name="Jeong J.-H."/>
            <person name="Kim D."/>
            <person name="Kim S."/>
            <person name="Ryu S."/>
            <person name="Song J.Y."/>
            <person name="Lee S.K."/>
        </authorList>
    </citation>
    <scope>NUCLEOTIDE SEQUENCE [LARGE SCALE GENOMIC DNA]</scope>
    <source>
        <tissue evidence="1">Muscle</tissue>
    </source>
</reference>
<evidence type="ECO:0000313" key="1">
    <source>
        <dbReference type="EMBL" id="TNN63288.1"/>
    </source>
</evidence>
<organism evidence="1 2">
    <name type="scientific">Liparis tanakae</name>
    <name type="common">Tanaka's snailfish</name>
    <dbReference type="NCBI Taxonomy" id="230148"/>
    <lineage>
        <taxon>Eukaryota</taxon>
        <taxon>Metazoa</taxon>
        <taxon>Chordata</taxon>
        <taxon>Craniata</taxon>
        <taxon>Vertebrata</taxon>
        <taxon>Euteleostomi</taxon>
        <taxon>Actinopterygii</taxon>
        <taxon>Neopterygii</taxon>
        <taxon>Teleostei</taxon>
        <taxon>Neoteleostei</taxon>
        <taxon>Acanthomorphata</taxon>
        <taxon>Eupercaria</taxon>
        <taxon>Perciformes</taxon>
        <taxon>Cottioidei</taxon>
        <taxon>Cottales</taxon>
        <taxon>Liparidae</taxon>
        <taxon>Liparis</taxon>
    </lineage>
</organism>
<keyword evidence="2" id="KW-1185">Reference proteome</keyword>
<gene>
    <name evidence="1" type="ORF">EYF80_026539</name>
</gene>